<keyword evidence="3" id="KW-0963">Cytoplasm</keyword>
<dbReference type="InterPro" id="IPR019775">
    <property type="entry name" value="WD40_repeat_CS"/>
</dbReference>
<feature type="region of interest" description="Disordered" evidence="8">
    <location>
        <begin position="104"/>
        <end position="131"/>
    </location>
</feature>
<dbReference type="SUPFAM" id="SSF50978">
    <property type="entry name" value="WD40 repeat-like"/>
    <property type="match status" value="1"/>
</dbReference>
<evidence type="ECO:0000259" key="9">
    <source>
        <dbReference type="Pfam" id="PF16529"/>
    </source>
</evidence>
<dbReference type="InterPro" id="IPR032401">
    <property type="entry name" value="EDC4_WD40"/>
</dbReference>
<comment type="similarity">
    <text evidence="2">Belongs to the WD repeat EDC4 family.</text>
</comment>
<evidence type="ECO:0000256" key="8">
    <source>
        <dbReference type="SAM" id="MobiDB-lite"/>
    </source>
</evidence>
<keyword evidence="5" id="KW-0677">Repeat</keyword>
<dbReference type="Proteomes" id="UP000738325">
    <property type="component" value="Unassembled WGS sequence"/>
</dbReference>
<dbReference type="Gene3D" id="1.10.220.100">
    <property type="entry name" value="conserved c-terminal region of ge- 1"/>
    <property type="match status" value="1"/>
</dbReference>
<accession>A0A9P6US75</accession>
<dbReference type="InterPro" id="IPR049404">
    <property type="entry name" value="EDC4_C"/>
</dbReference>
<feature type="compositionally biased region" description="Low complexity" evidence="8">
    <location>
        <begin position="11"/>
        <end position="55"/>
    </location>
</feature>
<feature type="repeat" description="WD" evidence="7">
    <location>
        <begin position="497"/>
        <end position="546"/>
    </location>
</feature>
<keyword evidence="4 7" id="KW-0853">WD repeat</keyword>
<gene>
    <name evidence="11" type="ORF">BGZ99_006396</name>
</gene>
<feature type="compositionally biased region" description="Basic and acidic residues" evidence="8">
    <location>
        <begin position="368"/>
        <end position="389"/>
    </location>
</feature>
<feature type="compositionally biased region" description="Low complexity" evidence="8">
    <location>
        <begin position="263"/>
        <end position="321"/>
    </location>
</feature>
<feature type="domain" description="Enhancer of mRNA-decapping protein 4 C-terminal" evidence="10">
    <location>
        <begin position="1341"/>
        <end position="1453"/>
    </location>
</feature>
<proteinExistence type="inferred from homology"/>
<keyword evidence="6" id="KW-0175">Coiled coil</keyword>
<dbReference type="InterPro" id="IPR036322">
    <property type="entry name" value="WD40_repeat_dom_sf"/>
</dbReference>
<dbReference type="PROSITE" id="PS50082">
    <property type="entry name" value="WD_REPEATS_2"/>
    <property type="match status" value="2"/>
</dbReference>
<feature type="compositionally biased region" description="Basic and acidic residues" evidence="8">
    <location>
        <begin position="248"/>
        <end position="261"/>
    </location>
</feature>
<dbReference type="PROSITE" id="PS00678">
    <property type="entry name" value="WD_REPEATS_1"/>
    <property type="match status" value="2"/>
</dbReference>
<organism evidence="11 12">
    <name type="scientific">Dissophora globulifera</name>
    <dbReference type="NCBI Taxonomy" id="979702"/>
    <lineage>
        <taxon>Eukaryota</taxon>
        <taxon>Fungi</taxon>
        <taxon>Fungi incertae sedis</taxon>
        <taxon>Mucoromycota</taxon>
        <taxon>Mortierellomycotina</taxon>
        <taxon>Mortierellomycetes</taxon>
        <taxon>Mortierellales</taxon>
        <taxon>Mortierellaceae</taxon>
        <taxon>Dissophora</taxon>
    </lineage>
</organism>
<evidence type="ECO:0000313" key="12">
    <source>
        <dbReference type="Proteomes" id="UP000738325"/>
    </source>
</evidence>
<reference evidence="11" key="1">
    <citation type="journal article" date="2020" name="Fungal Divers.">
        <title>Resolving the Mortierellaceae phylogeny through synthesis of multi-gene phylogenetics and phylogenomics.</title>
        <authorList>
            <person name="Vandepol N."/>
            <person name="Liber J."/>
            <person name="Desiro A."/>
            <person name="Na H."/>
            <person name="Kennedy M."/>
            <person name="Barry K."/>
            <person name="Grigoriev I.V."/>
            <person name="Miller A.N."/>
            <person name="O'Donnell K."/>
            <person name="Stajich J.E."/>
            <person name="Bonito G."/>
        </authorList>
    </citation>
    <scope>NUCLEOTIDE SEQUENCE</scope>
    <source>
        <strain evidence="11">REB-010B</strain>
    </source>
</reference>
<evidence type="ECO:0000256" key="1">
    <source>
        <dbReference type="ARBA" id="ARBA00004201"/>
    </source>
</evidence>
<dbReference type="InterPro" id="IPR001680">
    <property type="entry name" value="WD40_rpt"/>
</dbReference>
<dbReference type="PANTHER" id="PTHR15598">
    <property type="entry name" value="ENHANCER OF MRNA-DECAPPING PROTEIN 4"/>
    <property type="match status" value="1"/>
</dbReference>
<evidence type="ECO:0000256" key="7">
    <source>
        <dbReference type="PROSITE-ProRule" id="PRU00221"/>
    </source>
</evidence>
<sequence length="1479" mass="160449">MLHGHGQGPAQAQTQLQGQQQQQQQQQHQHQHQHQLQLQLQHQLQLQQQQQQQQQPAGDMPPMPIHPFYQNMGPPPPPVGPTMAGYGFNQLGIDQHQMFLHQMMPHGQRGPPMDQFQPGPPSQGRPPPQSNALASLLQSLNQPAAASPTGTSMPIFNAASQVQQPPVPQTRTPPSHTDLQASTDSLKLALFGPPKQEPTSAQQKTDDLRMALFGSSRPDLAQPHPSPKKEEMCVVKTPQGDDGMGEVAEGRAPDTRRDDSIHSPASKESAPQSSSKSKFTYVNPFHSFTSTASPSTTPGTEFAPATSTAAPPAIPAATATPPPAALVAPSVVTLSPSHSRTATPGAGIQESLSSGPSSKRASFSTPTTRRETPGHADVDIGNHPQDDQKRYQHDQLLPPHSAWNHRVQKLAKGSSGIPDGVYLNQSGSGATTYDIGLDNSDAIFSEDLETIPITLMPTDVEYHHGRMVAVSKGYISYATKGGKIRVIQQSHGHRALLRGHTDHVIDMSFSPASNSQTGMRAQLLASIGKDSKLIIWDLSESDIDSTDIVHSKYLELLGSPKSDQPRYSRIAWNPVQPTQLALVNNDDHSVLIVNIHDLAQSQSGDPPSVNEKQLLQHTVVIPAHDQMINDVLFSRDGSVLVTASEDGSVKLWDLNTNAAAPALLNEFVPHGGLGVTNAMFVDQPDAPISRCIVTACRRGTELSLWHVAGLGPLDRLVFKEPPTSTRRPSVGKSALRLQEMRMFNFMGYDHETSSLVLANSARLSLFGIKIKVSSTSETAPVSGGLNQATYIRSRVADAQVACSATFDFMIEYPMPQPVVSFVVIPDSSLEYNGFSVYCIQAKAVQQYIIKGLEPHDKQKCQTFVSLPPTTKPVELKPKVSSRSSTPKAIVSPSIKSNDGTESPFAFKGEKTAKESNTATPPAASLEAQDKEPEKSIKLHGAVINGAIAKLKEKRRTSGVESQGQVEGSDKKESPKMPSSGRMGRKASQDLSPNPTQQQQQQQQQLDGSSNKRGQSSSTAEAKPASETGKPSGRGIRLPANRHVELETMPTLEQVPTAATAPGGQIRISVNDLQLLLQNMEDKMTTRLERKLATELEQQYRKMDQDQISRQEAVLKMVSQTLTKNTEQLLVQTVQKEIQSSVVPSLNKIIGATIDRQLSRSISDATLKGIPLAIGTSVTENVERVMGSPSFTSNLTTMIAATIRPSIEESFKDSFTKVLIPSYQKATQAMFLQIHSAFQSGIDDLAIANKKDHDSIEALSGSIQKLAVDVESMQNRLGQVAQAQLEGVSGHGPRLDQQRRSFASGLQRALQGEDVATGTGLGSRRTSQQPSSPVESKQTLAINQLIAYGDFQEAFTQALSANDPNIVYAVCSKVSPRAVFQQTSANPSGTLSQPVLLALTHHLANEQLRQNLGIKLTWLQEILQRLDTKDAMLSNHIAQILPTVQRRLEETFAELVSSHDTGPHIHTLQMLLRQVHAMKS</sequence>
<keyword evidence="12" id="KW-1185">Reference proteome</keyword>
<dbReference type="GO" id="GO:0000932">
    <property type="term" value="C:P-body"/>
    <property type="evidence" value="ECO:0007669"/>
    <property type="project" value="UniProtKB-SubCell"/>
</dbReference>
<feature type="compositionally biased region" description="Polar residues" evidence="8">
    <location>
        <begin position="1005"/>
        <end position="1019"/>
    </location>
</feature>
<feature type="region of interest" description="Disordered" evidence="8">
    <location>
        <begin position="1313"/>
        <end position="1335"/>
    </location>
</feature>
<evidence type="ECO:0000313" key="11">
    <source>
        <dbReference type="EMBL" id="KAG0317311.1"/>
    </source>
</evidence>
<dbReference type="Pfam" id="PF21289">
    <property type="entry name" value="EDC4_C"/>
    <property type="match status" value="1"/>
</dbReference>
<feature type="region of interest" description="Disordered" evidence="8">
    <location>
        <begin position="1"/>
        <end position="88"/>
    </location>
</feature>
<dbReference type="OrthoDB" id="21128at2759"/>
<dbReference type="GO" id="GO:0031087">
    <property type="term" value="P:deadenylation-independent decapping of nuclear-transcribed mRNA"/>
    <property type="evidence" value="ECO:0007669"/>
    <property type="project" value="InterPro"/>
</dbReference>
<evidence type="ECO:0000256" key="6">
    <source>
        <dbReference type="ARBA" id="ARBA00023054"/>
    </source>
</evidence>
<feature type="compositionally biased region" description="Polar residues" evidence="8">
    <location>
        <begin position="1323"/>
        <end position="1335"/>
    </location>
</feature>
<dbReference type="InterPro" id="IPR015943">
    <property type="entry name" value="WD40/YVTN_repeat-like_dom_sf"/>
</dbReference>
<name>A0A9P6US75_9FUNG</name>
<protein>
    <recommendedName>
        <fullName evidence="13">Enhancer of mRNA-decapping protein 4 WD40 repeat region domain-containing protein</fullName>
    </recommendedName>
</protein>
<dbReference type="EMBL" id="JAAAIP010000430">
    <property type="protein sequence ID" value="KAG0317311.1"/>
    <property type="molecule type" value="Genomic_DNA"/>
</dbReference>
<evidence type="ECO:0008006" key="13">
    <source>
        <dbReference type="Google" id="ProtNLM"/>
    </source>
</evidence>
<dbReference type="PANTHER" id="PTHR15598:SF5">
    <property type="entry name" value="ENHANCER OF MRNA-DECAPPING PROTEIN 4"/>
    <property type="match status" value="1"/>
</dbReference>
<feature type="compositionally biased region" description="Basic and acidic residues" evidence="8">
    <location>
        <begin position="927"/>
        <end position="936"/>
    </location>
</feature>
<evidence type="ECO:0000256" key="2">
    <source>
        <dbReference type="ARBA" id="ARBA00009639"/>
    </source>
</evidence>
<dbReference type="Gene3D" id="6.10.140.270">
    <property type="match status" value="1"/>
</dbReference>
<dbReference type="Pfam" id="PF16529">
    <property type="entry name" value="Ge1_WD40"/>
    <property type="match status" value="1"/>
</dbReference>
<comment type="subcellular location">
    <subcellularLocation>
        <location evidence="1">Cytoplasm</location>
        <location evidence="1">P-body</location>
    </subcellularLocation>
</comment>
<dbReference type="SMART" id="SM00320">
    <property type="entry name" value="WD40"/>
    <property type="match status" value="2"/>
</dbReference>
<dbReference type="InterPro" id="IPR044938">
    <property type="entry name" value="EDC4_C_sf"/>
</dbReference>
<feature type="region of interest" description="Disordered" evidence="8">
    <location>
        <begin position="215"/>
        <end position="321"/>
    </location>
</feature>
<dbReference type="PROSITE" id="PS50294">
    <property type="entry name" value="WD_REPEATS_REGION"/>
    <property type="match status" value="1"/>
</dbReference>
<feature type="region of interest" description="Disordered" evidence="8">
    <location>
        <begin position="872"/>
        <end position="937"/>
    </location>
</feature>
<feature type="compositionally biased region" description="Polar residues" evidence="8">
    <location>
        <begin position="350"/>
        <end position="367"/>
    </location>
</feature>
<evidence type="ECO:0000256" key="5">
    <source>
        <dbReference type="ARBA" id="ARBA00022737"/>
    </source>
</evidence>
<evidence type="ECO:0000259" key="10">
    <source>
        <dbReference type="Pfam" id="PF21289"/>
    </source>
</evidence>
<dbReference type="Gene3D" id="2.130.10.10">
    <property type="entry name" value="YVTN repeat-like/Quinoprotein amine dehydrogenase"/>
    <property type="match status" value="1"/>
</dbReference>
<evidence type="ECO:0000256" key="4">
    <source>
        <dbReference type="ARBA" id="ARBA00022574"/>
    </source>
</evidence>
<feature type="compositionally biased region" description="Pro residues" evidence="8">
    <location>
        <begin position="118"/>
        <end position="129"/>
    </location>
</feature>
<evidence type="ECO:0000256" key="3">
    <source>
        <dbReference type="ARBA" id="ARBA00022490"/>
    </source>
</evidence>
<comment type="caution">
    <text evidence="11">The sequence shown here is derived from an EMBL/GenBank/DDBJ whole genome shotgun (WGS) entry which is preliminary data.</text>
</comment>
<feature type="region of interest" description="Disordered" evidence="8">
    <location>
        <begin position="952"/>
        <end position="1036"/>
    </location>
</feature>
<feature type="domain" description="Enhancer of mRNA-decapping protein 4 WD40 repeat region" evidence="9">
    <location>
        <begin position="460"/>
        <end position="730"/>
    </location>
</feature>
<dbReference type="InterPro" id="IPR045152">
    <property type="entry name" value="EDC4-like"/>
</dbReference>
<feature type="region of interest" description="Disordered" evidence="8">
    <location>
        <begin position="335"/>
        <end position="389"/>
    </location>
</feature>
<feature type="repeat" description="WD" evidence="7">
    <location>
        <begin position="621"/>
        <end position="662"/>
    </location>
</feature>